<dbReference type="InterPro" id="IPR004046">
    <property type="entry name" value="GST_C"/>
</dbReference>
<dbReference type="AlphaFoldDB" id="A0A9X2WTH5"/>
<dbReference type="SFLD" id="SFLDG00358">
    <property type="entry name" value="Main_(cytGST)"/>
    <property type="match status" value="1"/>
</dbReference>
<dbReference type="InterPro" id="IPR036282">
    <property type="entry name" value="Glutathione-S-Trfase_C_sf"/>
</dbReference>
<evidence type="ECO:0000313" key="6">
    <source>
        <dbReference type="EMBL" id="MCT7945165.1"/>
    </source>
</evidence>
<dbReference type="SUPFAM" id="SSF47616">
    <property type="entry name" value="GST C-terminal domain-like"/>
    <property type="match status" value="1"/>
</dbReference>
<organism evidence="6 7">
    <name type="scientific">Shewanella septentrionalis</name>
    <dbReference type="NCBI Taxonomy" id="2952223"/>
    <lineage>
        <taxon>Bacteria</taxon>
        <taxon>Pseudomonadati</taxon>
        <taxon>Pseudomonadota</taxon>
        <taxon>Gammaproteobacteria</taxon>
        <taxon>Alteromonadales</taxon>
        <taxon>Shewanellaceae</taxon>
        <taxon>Shewanella</taxon>
    </lineage>
</organism>
<dbReference type="CDD" id="cd03046">
    <property type="entry name" value="GST_N_GTT1_like"/>
    <property type="match status" value="1"/>
</dbReference>
<dbReference type="Gene3D" id="3.40.30.10">
    <property type="entry name" value="Glutaredoxin"/>
    <property type="match status" value="1"/>
</dbReference>
<dbReference type="PROSITE" id="PS50405">
    <property type="entry name" value="GST_CTER"/>
    <property type="match status" value="1"/>
</dbReference>
<feature type="domain" description="GST C-terminal" evidence="5">
    <location>
        <begin position="86"/>
        <end position="208"/>
    </location>
</feature>
<evidence type="ECO:0000256" key="3">
    <source>
        <dbReference type="RuleBase" id="RU003494"/>
    </source>
</evidence>
<name>A0A9X2WTH5_9GAMM</name>
<dbReference type="EMBL" id="JAMTCC010000009">
    <property type="protein sequence ID" value="MCT7945165.1"/>
    <property type="molecule type" value="Genomic_DNA"/>
</dbReference>
<dbReference type="SFLD" id="SFLDS00019">
    <property type="entry name" value="Glutathione_Transferase_(cytos"/>
    <property type="match status" value="1"/>
</dbReference>
<evidence type="ECO:0000256" key="1">
    <source>
        <dbReference type="ARBA" id="ARBA00007409"/>
    </source>
</evidence>
<dbReference type="Pfam" id="PF00043">
    <property type="entry name" value="GST_C"/>
    <property type="match status" value="1"/>
</dbReference>
<comment type="caution">
    <text evidence="6">The sequence shown here is derived from an EMBL/GenBank/DDBJ whole genome shotgun (WGS) entry which is preliminary data.</text>
</comment>
<dbReference type="InterPro" id="IPR036249">
    <property type="entry name" value="Thioredoxin-like_sf"/>
</dbReference>
<dbReference type="RefSeq" id="WP_261272280.1">
    <property type="nucleotide sequence ID" value="NZ_JAMTCC010000009.1"/>
</dbReference>
<reference evidence="6" key="1">
    <citation type="journal article" date="2023" name="Int. J. Syst. Evol. Microbiol.">
        <title>&lt;i&gt;Shewanella septentrionalis&lt;/i&gt; sp. nov. and &lt;i&gt;Shewanella holmiensis&lt;/i&gt; sp. nov., isolated from Baltic Sea water and sediments.</title>
        <authorList>
            <person name="Martin-Rodriguez A.J."/>
            <person name="Thorell K."/>
            <person name="Joffre E."/>
            <person name="Jensie-Markopoulos S."/>
            <person name="Moore E.R.B."/>
            <person name="Sjoling A."/>
        </authorList>
    </citation>
    <scope>NUCLEOTIDE SEQUENCE</scope>
    <source>
        <strain evidence="6">SP1W3</strain>
    </source>
</reference>
<dbReference type="PANTHER" id="PTHR44051:SF21">
    <property type="entry name" value="GLUTATHIONE S-TRANSFERASE FAMILY PROTEIN"/>
    <property type="match status" value="1"/>
</dbReference>
<sequence>MITLYGTPRSRALRVAWVLEELGVDWDFSFVDMTKGEHRSVAFLAINPCGKVPVLTDDELVLSESAAICLYLAEKYGEGKLLPPAGSNASGLHHQWVSFIITELEQPLWTLGKHKFALPEAQRHPQIMPCAVWEFDKAAALAEAMLPESDFLLGDDVSVADILLAHTLMWGTLFEQAIPPKLAAYRDRLSALPSRQSALQKMDAVVAAKG</sequence>
<dbReference type="PANTHER" id="PTHR44051">
    <property type="entry name" value="GLUTATHIONE S-TRANSFERASE-RELATED"/>
    <property type="match status" value="1"/>
</dbReference>
<evidence type="ECO:0000313" key="7">
    <source>
        <dbReference type="Proteomes" id="UP001155604"/>
    </source>
</evidence>
<evidence type="ECO:0000256" key="2">
    <source>
        <dbReference type="ARBA" id="ARBA00022679"/>
    </source>
</evidence>
<dbReference type="FunFam" id="3.40.30.10:FF:000039">
    <property type="entry name" value="Glutathione S-transferase domain"/>
    <property type="match status" value="1"/>
</dbReference>
<dbReference type="InterPro" id="IPR040079">
    <property type="entry name" value="Glutathione_S-Trfase"/>
</dbReference>
<keyword evidence="7" id="KW-1185">Reference proteome</keyword>
<evidence type="ECO:0000259" key="4">
    <source>
        <dbReference type="PROSITE" id="PS50404"/>
    </source>
</evidence>
<protein>
    <submittedName>
        <fullName evidence="6">Glutathione S-transferase family protein</fullName>
    </submittedName>
</protein>
<comment type="similarity">
    <text evidence="1 3">Belongs to the GST superfamily.</text>
</comment>
<dbReference type="Pfam" id="PF02798">
    <property type="entry name" value="GST_N"/>
    <property type="match status" value="1"/>
</dbReference>
<proteinExistence type="inferred from homology"/>
<keyword evidence="2" id="KW-0808">Transferase</keyword>
<dbReference type="Proteomes" id="UP001155604">
    <property type="component" value="Unassembled WGS sequence"/>
</dbReference>
<dbReference type="PROSITE" id="PS50404">
    <property type="entry name" value="GST_NTER"/>
    <property type="match status" value="1"/>
</dbReference>
<dbReference type="InterPro" id="IPR004045">
    <property type="entry name" value="Glutathione_S-Trfase_N"/>
</dbReference>
<accession>A0A9X2WTH5</accession>
<dbReference type="GO" id="GO:0016740">
    <property type="term" value="F:transferase activity"/>
    <property type="evidence" value="ECO:0007669"/>
    <property type="project" value="UniProtKB-KW"/>
</dbReference>
<gene>
    <name evidence="6" type="ORF">NE536_07250</name>
</gene>
<dbReference type="SFLD" id="SFLDG01150">
    <property type="entry name" value="Main.1:_Beta-like"/>
    <property type="match status" value="1"/>
</dbReference>
<evidence type="ECO:0000259" key="5">
    <source>
        <dbReference type="PROSITE" id="PS50405"/>
    </source>
</evidence>
<feature type="domain" description="GST N-terminal" evidence="4">
    <location>
        <begin position="1"/>
        <end position="80"/>
    </location>
</feature>
<dbReference type="Gene3D" id="1.20.1050.10">
    <property type="match status" value="1"/>
</dbReference>
<dbReference type="SUPFAM" id="SSF52833">
    <property type="entry name" value="Thioredoxin-like"/>
    <property type="match status" value="1"/>
</dbReference>
<dbReference type="InterPro" id="IPR010987">
    <property type="entry name" value="Glutathione-S-Trfase_C-like"/>
</dbReference>